<protein>
    <recommendedName>
        <fullName evidence="6">Lipoprotein</fullName>
    </recommendedName>
</protein>
<dbReference type="Proteomes" id="UP000184384">
    <property type="component" value="Unassembled WGS sequence"/>
</dbReference>
<evidence type="ECO:0000313" key="4">
    <source>
        <dbReference type="Proteomes" id="UP000184384"/>
    </source>
</evidence>
<keyword evidence="5" id="KW-1185">Reference proteome</keyword>
<feature type="chain" id="PRO_5012702874" description="Lipoprotein" evidence="1">
    <location>
        <begin position="22"/>
        <end position="249"/>
    </location>
</feature>
<reference evidence="3" key="2">
    <citation type="submission" date="2016-11" db="EMBL/GenBank/DDBJ databases">
        <authorList>
            <person name="Jaros S."/>
            <person name="Januszkiewicz K."/>
            <person name="Wedrychowicz H."/>
        </authorList>
    </citation>
    <scope>NUCLEOTIDE SEQUENCE [LARGE SCALE GENOMIC DNA]</scope>
    <source>
        <strain evidence="3">DSM 19729</strain>
    </source>
</reference>
<dbReference type="Proteomes" id="UP000237771">
    <property type="component" value="Unassembled WGS sequence"/>
</dbReference>
<sequence>MIFQSIKIYFFLLLIVLTASCQVTETISINADGSGKIEVVKHREENSYMKLTGENYSKETVFKDTSYVFSDYISKYNDNFVKYTKSEQELFNTYNNVNVHIKKSAFEKEFRTVISQSFKKIDEVPDLYKTENYADDIKYNYALSAEEHEYWVSYAFDGTLFKRTVKITDAALLKKKFEEIEELKKRFSKFDLVQTYMLNYHFPRKIKSVSNADAKISDDRKSLKLQFLLTDCLQNPEITNLEVILENNI</sequence>
<proteinExistence type="predicted"/>
<dbReference type="EMBL" id="FQWO01000004">
    <property type="protein sequence ID" value="SHG85757.1"/>
    <property type="molecule type" value="Genomic_DNA"/>
</dbReference>
<evidence type="ECO:0000313" key="5">
    <source>
        <dbReference type="Proteomes" id="UP000237771"/>
    </source>
</evidence>
<dbReference type="RefSeq" id="WP_072942783.1">
    <property type="nucleotide sequence ID" value="NZ_FQWO01000004.1"/>
</dbReference>
<keyword evidence="1" id="KW-0732">Signal</keyword>
<feature type="signal peptide" evidence="1">
    <location>
        <begin position="1"/>
        <end position="21"/>
    </location>
</feature>
<evidence type="ECO:0000256" key="1">
    <source>
        <dbReference type="SAM" id="SignalP"/>
    </source>
</evidence>
<dbReference type="PROSITE" id="PS51257">
    <property type="entry name" value="PROKAR_LIPOPROTEIN"/>
    <property type="match status" value="1"/>
</dbReference>
<dbReference type="STRING" id="280093.SAMN05443373_104314"/>
<dbReference type="EMBL" id="PVUB01000003">
    <property type="protein sequence ID" value="PRZ25227.1"/>
    <property type="molecule type" value="Genomic_DNA"/>
</dbReference>
<accession>A0A1M5N8E9</accession>
<evidence type="ECO:0000313" key="2">
    <source>
        <dbReference type="EMBL" id="PRZ25227.1"/>
    </source>
</evidence>
<name>A0A1M5N8E9_9FLAO</name>
<dbReference type="OrthoDB" id="978531at2"/>
<evidence type="ECO:0008006" key="6">
    <source>
        <dbReference type="Google" id="ProtNLM"/>
    </source>
</evidence>
<reference evidence="4" key="1">
    <citation type="submission" date="2016-11" db="EMBL/GenBank/DDBJ databases">
        <authorList>
            <person name="Varghese N."/>
            <person name="Submissions S."/>
        </authorList>
    </citation>
    <scope>NUCLEOTIDE SEQUENCE [LARGE SCALE GENOMIC DNA]</scope>
    <source>
        <strain evidence="4">DSM 19729</strain>
    </source>
</reference>
<dbReference type="AlphaFoldDB" id="A0A1M5N8E9"/>
<evidence type="ECO:0000313" key="3">
    <source>
        <dbReference type="EMBL" id="SHG85757.1"/>
    </source>
</evidence>
<gene>
    <name evidence="2" type="ORF">BC624_103315</name>
    <name evidence="3" type="ORF">SAMN05443373_104314</name>
</gene>
<reference evidence="2 5" key="3">
    <citation type="submission" date="2018-03" db="EMBL/GenBank/DDBJ databases">
        <title>Genomic Encyclopedia of Archaeal and Bacterial Type Strains, Phase II (KMG-II): from individual species to whole genera.</title>
        <authorList>
            <person name="Goeker M."/>
        </authorList>
    </citation>
    <scope>NUCLEOTIDE SEQUENCE [LARGE SCALE GENOMIC DNA]</scope>
    <source>
        <strain evidence="2 5">DSM 17797</strain>
    </source>
</reference>
<organism evidence="3 4">
    <name type="scientific">Flavobacterium granuli</name>
    <dbReference type="NCBI Taxonomy" id="280093"/>
    <lineage>
        <taxon>Bacteria</taxon>
        <taxon>Pseudomonadati</taxon>
        <taxon>Bacteroidota</taxon>
        <taxon>Flavobacteriia</taxon>
        <taxon>Flavobacteriales</taxon>
        <taxon>Flavobacteriaceae</taxon>
        <taxon>Flavobacterium</taxon>
    </lineage>
</organism>